<organism evidence="2 3">
    <name type="scientific">Lentinula aciculospora</name>
    <dbReference type="NCBI Taxonomy" id="153920"/>
    <lineage>
        <taxon>Eukaryota</taxon>
        <taxon>Fungi</taxon>
        <taxon>Dikarya</taxon>
        <taxon>Basidiomycota</taxon>
        <taxon>Agaricomycotina</taxon>
        <taxon>Agaricomycetes</taxon>
        <taxon>Agaricomycetidae</taxon>
        <taxon>Agaricales</taxon>
        <taxon>Marasmiineae</taxon>
        <taxon>Omphalotaceae</taxon>
        <taxon>Lentinula</taxon>
    </lineage>
</organism>
<accession>A0A9W9A071</accession>
<comment type="caution">
    <text evidence="2">The sequence shown here is derived from an EMBL/GenBank/DDBJ whole genome shotgun (WGS) entry which is preliminary data.</text>
</comment>
<keyword evidence="3" id="KW-1185">Reference proteome</keyword>
<dbReference type="PANTHER" id="PTHR21974:SF2">
    <property type="entry name" value="RE15880P"/>
    <property type="match status" value="1"/>
</dbReference>
<sequence>MSSTFLQQAIAEHSSRHSELLNSLSQLETVPDSLKEQSRLVDDLQAELEECETNVARLFEQTRKQRRNADPGIIPGGLKFSQVFRSRKEKEKEREREERNKRLFAEAMEKETQERQRRATLEEALNKAQASKMEFLGKMKDYDTIMAKLDALYALIFNGPTPGFPREDELEQSVQASYSVVERTKGGYNSENEALEILSRSEKTFRECQSKMKDAIYWATASMLAGGRTAEAKETASLRIAHTLAQKAQGFVREAQQYSAQVRTLEQPSIARE</sequence>
<feature type="region of interest" description="Disordered" evidence="1">
    <location>
        <begin position="85"/>
        <end position="112"/>
    </location>
</feature>
<proteinExistence type="predicted"/>
<gene>
    <name evidence="2" type="ORF">J3R30DRAFT_1132199</name>
</gene>
<dbReference type="OrthoDB" id="2562743at2759"/>
<name>A0A9W9A071_9AGAR</name>
<reference evidence="2" key="1">
    <citation type="submission" date="2022-08" db="EMBL/GenBank/DDBJ databases">
        <title>A Global Phylogenomic Analysis of the Shiitake Genus Lentinula.</title>
        <authorList>
            <consortium name="DOE Joint Genome Institute"/>
            <person name="Sierra-Patev S."/>
            <person name="Min B."/>
            <person name="Naranjo-Ortiz M."/>
            <person name="Looney B."/>
            <person name="Konkel Z."/>
            <person name="Slot J.C."/>
            <person name="Sakamoto Y."/>
            <person name="Steenwyk J.L."/>
            <person name="Rokas A."/>
            <person name="Carro J."/>
            <person name="Camarero S."/>
            <person name="Ferreira P."/>
            <person name="Molpeceres G."/>
            <person name="Ruiz-Duenas F.J."/>
            <person name="Serrano A."/>
            <person name="Henrissat B."/>
            <person name="Drula E."/>
            <person name="Hughes K.W."/>
            <person name="Mata J.L."/>
            <person name="Ishikawa N.K."/>
            <person name="Vargas-Isla R."/>
            <person name="Ushijima S."/>
            <person name="Smith C.A."/>
            <person name="Ahrendt S."/>
            <person name="Andreopoulos W."/>
            <person name="He G."/>
            <person name="Labutti K."/>
            <person name="Lipzen A."/>
            <person name="Ng V."/>
            <person name="Riley R."/>
            <person name="Sandor L."/>
            <person name="Barry K."/>
            <person name="Martinez A.T."/>
            <person name="Xiao Y."/>
            <person name="Gibbons J.G."/>
            <person name="Terashima K."/>
            <person name="Grigoriev I.V."/>
            <person name="Hibbett D.S."/>
        </authorList>
    </citation>
    <scope>NUCLEOTIDE SEQUENCE</scope>
    <source>
        <strain evidence="2">JLM2183</strain>
    </source>
</reference>
<dbReference type="AlphaFoldDB" id="A0A9W9A071"/>
<evidence type="ECO:0000313" key="3">
    <source>
        <dbReference type="Proteomes" id="UP001150266"/>
    </source>
</evidence>
<dbReference type="EMBL" id="JAOTPV010000024">
    <property type="protein sequence ID" value="KAJ4470869.1"/>
    <property type="molecule type" value="Genomic_DNA"/>
</dbReference>
<evidence type="ECO:0000313" key="2">
    <source>
        <dbReference type="EMBL" id="KAJ4470869.1"/>
    </source>
</evidence>
<feature type="compositionally biased region" description="Basic and acidic residues" evidence="1">
    <location>
        <begin position="86"/>
        <end position="112"/>
    </location>
</feature>
<evidence type="ECO:0000256" key="1">
    <source>
        <dbReference type="SAM" id="MobiDB-lite"/>
    </source>
</evidence>
<dbReference type="Proteomes" id="UP001150266">
    <property type="component" value="Unassembled WGS sequence"/>
</dbReference>
<protein>
    <submittedName>
        <fullName evidence="2">Uncharacterized protein</fullName>
    </submittedName>
</protein>
<dbReference type="PANTHER" id="PTHR21974">
    <property type="entry name" value="RE15880P"/>
    <property type="match status" value="1"/>
</dbReference>